<accession>A0A2G2XDF9</accession>
<reference evidence="3" key="2">
    <citation type="journal article" date="2017" name="J. Anim. Genet.">
        <title>Multiple reference genome sequences of hot pepper reveal the massive evolution of plant disease resistance genes by retroduplication.</title>
        <authorList>
            <person name="Kim S."/>
            <person name="Park J."/>
            <person name="Yeom S.-I."/>
            <person name="Kim Y.-M."/>
            <person name="Seo E."/>
            <person name="Kim K.-T."/>
            <person name="Kim M.-S."/>
            <person name="Lee J.M."/>
            <person name="Cheong K."/>
            <person name="Shin H.-S."/>
            <person name="Kim S.-B."/>
            <person name="Han K."/>
            <person name="Lee J."/>
            <person name="Park M."/>
            <person name="Lee H.-A."/>
            <person name="Lee H.-Y."/>
            <person name="Lee Y."/>
            <person name="Oh S."/>
            <person name="Lee J.H."/>
            <person name="Choi E."/>
            <person name="Choi E."/>
            <person name="Lee S.E."/>
            <person name="Jeon J."/>
            <person name="Kim H."/>
            <person name="Choi G."/>
            <person name="Song H."/>
            <person name="Lee J."/>
            <person name="Lee S.-C."/>
            <person name="Kwon J.-K."/>
            <person name="Lee H.-Y."/>
            <person name="Koo N."/>
            <person name="Hong Y."/>
            <person name="Kim R.W."/>
            <person name="Kang W.-H."/>
            <person name="Huh J.H."/>
            <person name="Kang B.-C."/>
            <person name="Yang T.-J."/>
            <person name="Lee Y.-H."/>
            <person name="Bennetzen J.L."/>
            <person name="Choi D."/>
        </authorList>
    </citation>
    <scope>NUCLEOTIDE SEQUENCE [LARGE SCALE GENOMIC DNA]</scope>
    <source>
        <strain evidence="3">cv. PBC81</strain>
    </source>
</reference>
<reference evidence="2 3" key="1">
    <citation type="journal article" date="2017" name="Genome Biol.">
        <title>New reference genome sequences of hot pepper reveal the massive evolution of plant disease-resistance genes by retroduplication.</title>
        <authorList>
            <person name="Kim S."/>
            <person name="Park J."/>
            <person name="Yeom S.I."/>
            <person name="Kim Y.M."/>
            <person name="Seo E."/>
            <person name="Kim K.T."/>
            <person name="Kim M.S."/>
            <person name="Lee J.M."/>
            <person name="Cheong K."/>
            <person name="Shin H.S."/>
            <person name="Kim S.B."/>
            <person name="Han K."/>
            <person name="Lee J."/>
            <person name="Park M."/>
            <person name="Lee H.A."/>
            <person name="Lee H.Y."/>
            <person name="Lee Y."/>
            <person name="Oh S."/>
            <person name="Lee J.H."/>
            <person name="Choi E."/>
            <person name="Choi E."/>
            <person name="Lee S.E."/>
            <person name="Jeon J."/>
            <person name="Kim H."/>
            <person name="Choi G."/>
            <person name="Song H."/>
            <person name="Lee J."/>
            <person name="Lee S.C."/>
            <person name="Kwon J.K."/>
            <person name="Lee H.Y."/>
            <person name="Koo N."/>
            <person name="Hong Y."/>
            <person name="Kim R.W."/>
            <person name="Kang W.H."/>
            <person name="Huh J.H."/>
            <person name="Kang B.C."/>
            <person name="Yang T.J."/>
            <person name="Lee Y.H."/>
            <person name="Bennetzen J.L."/>
            <person name="Choi D."/>
        </authorList>
    </citation>
    <scope>NUCLEOTIDE SEQUENCE [LARGE SCALE GENOMIC DNA]</scope>
    <source>
        <strain evidence="3">cv. PBC81</strain>
    </source>
</reference>
<evidence type="ECO:0008006" key="4">
    <source>
        <dbReference type="Google" id="ProtNLM"/>
    </source>
</evidence>
<dbReference type="AlphaFoldDB" id="A0A2G2XDF9"/>
<organism evidence="2 3">
    <name type="scientific">Capsicum baccatum</name>
    <name type="common">Peruvian pepper</name>
    <dbReference type="NCBI Taxonomy" id="33114"/>
    <lineage>
        <taxon>Eukaryota</taxon>
        <taxon>Viridiplantae</taxon>
        <taxon>Streptophyta</taxon>
        <taxon>Embryophyta</taxon>
        <taxon>Tracheophyta</taxon>
        <taxon>Spermatophyta</taxon>
        <taxon>Magnoliopsida</taxon>
        <taxon>eudicotyledons</taxon>
        <taxon>Gunneridae</taxon>
        <taxon>Pentapetalae</taxon>
        <taxon>asterids</taxon>
        <taxon>lamiids</taxon>
        <taxon>Solanales</taxon>
        <taxon>Solanaceae</taxon>
        <taxon>Solanoideae</taxon>
        <taxon>Capsiceae</taxon>
        <taxon>Capsicum</taxon>
    </lineage>
</organism>
<comment type="caution">
    <text evidence="2">The sequence shown here is derived from an EMBL/GenBank/DDBJ whole genome shotgun (WGS) entry which is preliminary data.</text>
</comment>
<keyword evidence="3" id="KW-1185">Reference proteome</keyword>
<dbReference type="OrthoDB" id="1298818at2759"/>
<gene>
    <name evidence="2" type="ORF">CQW23_03867</name>
</gene>
<name>A0A2G2XDF9_CAPBA</name>
<feature type="region of interest" description="Disordered" evidence="1">
    <location>
        <begin position="84"/>
        <end position="104"/>
    </location>
</feature>
<dbReference type="EMBL" id="MLFT02000002">
    <property type="protein sequence ID" value="PHT55381.1"/>
    <property type="molecule type" value="Genomic_DNA"/>
</dbReference>
<dbReference type="Proteomes" id="UP000224567">
    <property type="component" value="Unassembled WGS sequence"/>
</dbReference>
<protein>
    <recommendedName>
        <fullName evidence="4">Agamous-like MADS-box protein AGL80</fullName>
    </recommendedName>
</protein>
<evidence type="ECO:0000313" key="2">
    <source>
        <dbReference type="EMBL" id="PHT55381.1"/>
    </source>
</evidence>
<evidence type="ECO:0000256" key="1">
    <source>
        <dbReference type="SAM" id="MobiDB-lite"/>
    </source>
</evidence>
<sequence>MSRVMEKKLQKERKEHSVKELKNMMCELLEGINTPTEIHPCDLYDLCFVMNENLKKIREVMKKKTDEEGSTFNNFQPVVGLMKSDETSFEGPTSPLLDPSGGPI</sequence>
<evidence type="ECO:0000313" key="3">
    <source>
        <dbReference type="Proteomes" id="UP000224567"/>
    </source>
</evidence>
<proteinExistence type="predicted"/>